<gene>
    <name evidence="5" type="ORF">HC757_02300</name>
</gene>
<evidence type="ECO:0000313" key="5">
    <source>
        <dbReference type="EMBL" id="NMH64007.1"/>
    </source>
</evidence>
<dbReference type="AlphaFoldDB" id="A0A972FWN1"/>
<proteinExistence type="inferred from homology"/>
<comment type="similarity">
    <text evidence="1">Belongs to the short-chain dehydrogenases/reductases (SDR) family.</text>
</comment>
<dbReference type="PRINTS" id="PR00081">
    <property type="entry name" value="GDHRDH"/>
</dbReference>
<keyword evidence="2" id="KW-0521">NADP</keyword>
<dbReference type="GO" id="GO:0016491">
    <property type="term" value="F:oxidoreductase activity"/>
    <property type="evidence" value="ECO:0007669"/>
    <property type="project" value="UniProtKB-KW"/>
</dbReference>
<dbReference type="InterPro" id="IPR057326">
    <property type="entry name" value="KR_dom"/>
</dbReference>
<feature type="domain" description="Ketoreductase" evidence="4">
    <location>
        <begin position="4"/>
        <end position="178"/>
    </location>
</feature>
<dbReference type="FunFam" id="3.40.50.720:FF:000084">
    <property type="entry name" value="Short-chain dehydrogenase reductase"/>
    <property type="match status" value="1"/>
</dbReference>
<protein>
    <submittedName>
        <fullName evidence="5">SDR family oxidoreductase</fullName>
    </submittedName>
</protein>
<dbReference type="Gene3D" id="3.40.50.720">
    <property type="entry name" value="NAD(P)-binding Rossmann-like Domain"/>
    <property type="match status" value="1"/>
</dbReference>
<evidence type="ECO:0000313" key="6">
    <source>
        <dbReference type="Proteomes" id="UP000737113"/>
    </source>
</evidence>
<organism evidence="5 6">
    <name type="scientific">Shewanella salipaludis</name>
    <dbReference type="NCBI Taxonomy" id="2723052"/>
    <lineage>
        <taxon>Bacteria</taxon>
        <taxon>Pseudomonadati</taxon>
        <taxon>Pseudomonadota</taxon>
        <taxon>Gammaproteobacteria</taxon>
        <taxon>Alteromonadales</taxon>
        <taxon>Shewanellaceae</taxon>
        <taxon>Shewanella</taxon>
    </lineage>
</organism>
<dbReference type="EMBL" id="JAAXYH010000001">
    <property type="protein sequence ID" value="NMH64007.1"/>
    <property type="molecule type" value="Genomic_DNA"/>
</dbReference>
<evidence type="ECO:0000256" key="2">
    <source>
        <dbReference type="ARBA" id="ARBA00022857"/>
    </source>
</evidence>
<dbReference type="PANTHER" id="PTHR43618:SF8">
    <property type="entry name" value="7ALPHA-HYDROXYSTEROID DEHYDROGENASE"/>
    <property type="match status" value="1"/>
</dbReference>
<keyword evidence="6" id="KW-1185">Reference proteome</keyword>
<reference evidence="5" key="1">
    <citation type="submission" date="2020-04" db="EMBL/GenBank/DDBJ databases">
        <title>Description of Shewanella salipaludis sp. nov., isolated from a salt marsh.</title>
        <authorList>
            <person name="Park S."/>
            <person name="Yoon J.-H."/>
        </authorList>
    </citation>
    <scope>NUCLEOTIDE SEQUENCE</scope>
    <source>
        <strain evidence="5">SHSM-M6</strain>
    </source>
</reference>
<dbReference type="CDD" id="cd05233">
    <property type="entry name" value="SDR_c"/>
    <property type="match status" value="1"/>
</dbReference>
<dbReference type="RefSeq" id="WP_169562674.1">
    <property type="nucleotide sequence ID" value="NZ_JAAXYH010000001.1"/>
</dbReference>
<dbReference type="InterPro" id="IPR052178">
    <property type="entry name" value="Sec_Metab_Biosynth_SDR"/>
</dbReference>
<keyword evidence="3" id="KW-0560">Oxidoreductase</keyword>
<comment type="caution">
    <text evidence="5">The sequence shown here is derived from an EMBL/GenBank/DDBJ whole genome shotgun (WGS) entry which is preliminary data.</text>
</comment>
<dbReference type="PANTHER" id="PTHR43618">
    <property type="entry name" value="7-ALPHA-HYDROXYSTEROID DEHYDROGENASE"/>
    <property type="match status" value="1"/>
</dbReference>
<accession>A0A972FWN1</accession>
<dbReference type="SUPFAM" id="SSF51735">
    <property type="entry name" value="NAD(P)-binding Rossmann-fold domains"/>
    <property type="match status" value="1"/>
</dbReference>
<dbReference type="Pfam" id="PF13561">
    <property type="entry name" value="adh_short_C2"/>
    <property type="match status" value="1"/>
</dbReference>
<dbReference type="SMART" id="SM00822">
    <property type="entry name" value="PKS_KR"/>
    <property type="match status" value="1"/>
</dbReference>
<evidence type="ECO:0000259" key="4">
    <source>
        <dbReference type="SMART" id="SM00822"/>
    </source>
</evidence>
<evidence type="ECO:0000256" key="1">
    <source>
        <dbReference type="ARBA" id="ARBA00006484"/>
    </source>
</evidence>
<evidence type="ECO:0000256" key="3">
    <source>
        <dbReference type="ARBA" id="ARBA00023002"/>
    </source>
</evidence>
<name>A0A972FWN1_9GAMM</name>
<dbReference type="Proteomes" id="UP000737113">
    <property type="component" value="Unassembled WGS sequence"/>
</dbReference>
<dbReference type="InterPro" id="IPR036291">
    <property type="entry name" value="NAD(P)-bd_dom_sf"/>
</dbReference>
<dbReference type="InterPro" id="IPR002347">
    <property type="entry name" value="SDR_fam"/>
</dbReference>
<sequence>MESKTILITGGTAGIGLAAASHFCRQGHRVIITGRDSQRLDEALKTLDYRATGVLCDSGNMAQIRQLQQTLAKERILLDALVLNAGVFHPGEFAACTESQFDATMDVNLKGPFFTLQALLGQLASPASVIFISSLAVEKAFAGTSVYSASKAAFEAAARVLNQELAPAGIRINSIRPGVTATEIQAKAGMTTEEIHALADGLAATPLGRILRVEDIVPAIDYLVSDAAIGLRNAHISIDGGYSL</sequence>